<reference evidence="3 4" key="1">
    <citation type="submission" date="2015-03" db="EMBL/GenBank/DDBJ databases">
        <title>Genome assembly of Sandaracinus amylolyticus DSM 53668.</title>
        <authorList>
            <person name="Sharma G."/>
            <person name="Subramanian S."/>
        </authorList>
    </citation>
    <scope>NUCLEOTIDE SEQUENCE [LARGE SCALE GENOMIC DNA]</scope>
    <source>
        <strain evidence="3 4">DSM 53668</strain>
    </source>
</reference>
<keyword evidence="4" id="KW-1185">Reference proteome</keyword>
<evidence type="ECO:0000313" key="3">
    <source>
        <dbReference type="EMBL" id="AKF06045.1"/>
    </source>
</evidence>
<gene>
    <name evidence="3" type="ORF">DB32_003194</name>
</gene>
<name>A0A0F6YIF5_9BACT</name>
<feature type="coiled-coil region" evidence="1">
    <location>
        <begin position="87"/>
        <end position="128"/>
    </location>
</feature>
<sequence length="330" mass="36044">MTSIDRRDEYACDRCGLVFTKYAEVPGEGLHIRGAERWGVGLGGGVGAVNKNYDLCGECARALDAFMGSIGRRADATTLPDQMLARAERAEARVAELERAVDLERQLVKNAERGRQRAIDERDRAERERDALRPSPLRLNVREHARRRGELGGPDAQALEHAITITERERDEALRRAGAVHDALADEPHWHTHRGPEHACTLATIADLRARLTRVVEAIARVESDPDISFGDAVALLQAARERRATTPATCGDCELARRASCTEVRGRADAPPATCPLRAEADAAETRCPTHETDSGFCSFDCPDRVPSIDDDEPSAGDVVVIDGEGRDA</sequence>
<evidence type="ECO:0000256" key="1">
    <source>
        <dbReference type="SAM" id="Coils"/>
    </source>
</evidence>
<dbReference type="RefSeq" id="WP_053233256.1">
    <property type="nucleotide sequence ID" value="NZ_CP011125.1"/>
</dbReference>
<dbReference type="KEGG" id="samy:DB32_003194"/>
<feature type="region of interest" description="Disordered" evidence="2">
    <location>
        <begin position="310"/>
        <end position="330"/>
    </location>
</feature>
<proteinExistence type="predicted"/>
<dbReference type="AlphaFoldDB" id="A0A0F6YIF5"/>
<dbReference type="Proteomes" id="UP000034883">
    <property type="component" value="Chromosome"/>
</dbReference>
<evidence type="ECO:0000313" key="4">
    <source>
        <dbReference type="Proteomes" id="UP000034883"/>
    </source>
</evidence>
<evidence type="ECO:0000256" key="2">
    <source>
        <dbReference type="SAM" id="MobiDB-lite"/>
    </source>
</evidence>
<dbReference type="STRING" id="927083.DB32_003194"/>
<keyword evidence="1" id="KW-0175">Coiled coil</keyword>
<protein>
    <submittedName>
        <fullName evidence="3">Uncharacterized protein</fullName>
    </submittedName>
</protein>
<accession>A0A0F6YIF5</accession>
<organism evidence="3 4">
    <name type="scientific">Sandaracinus amylolyticus</name>
    <dbReference type="NCBI Taxonomy" id="927083"/>
    <lineage>
        <taxon>Bacteria</taxon>
        <taxon>Pseudomonadati</taxon>
        <taxon>Myxococcota</taxon>
        <taxon>Polyangia</taxon>
        <taxon>Polyangiales</taxon>
        <taxon>Sandaracinaceae</taxon>
        <taxon>Sandaracinus</taxon>
    </lineage>
</organism>
<dbReference type="EMBL" id="CP011125">
    <property type="protein sequence ID" value="AKF06045.1"/>
    <property type="molecule type" value="Genomic_DNA"/>
</dbReference>